<gene>
    <name evidence="2" type="ORF">SVIO_111780</name>
</gene>
<feature type="compositionally biased region" description="Polar residues" evidence="1">
    <location>
        <begin position="30"/>
        <end position="43"/>
    </location>
</feature>
<evidence type="ECO:0000256" key="1">
    <source>
        <dbReference type="SAM" id="MobiDB-lite"/>
    </source>
</evidence>
<accession>A0A4D4LHX8</accession>
<sequence length="132" mass="13974">MDTILHTIGHTRGVRVGLHYPIHPILENGPVSTGQPRGQQSDFPPTPPADEWVGERGGFVGNGAPLRSASWPRPAGMTSARPIAGRIRGRRWDRLLPNADPSATDGVQDGWTEPVDCSRGGAPGDCLGSVHG</sequence>
<dbReference type="Proteomes" id="UP000301309">
    <property type="component" value="Unassembled WGS sequence"/>
</dbReference>
<keyword evidence="3" id="KW-1185">Reference proteome</keyword>
<dbReference type="AlphaFoldDB" id="A0A4D4LHX8"/>
<name>A0A4D4LHX8_STRVO</name>
<evidence type="ECO:0000313" key="2">
    <source>
        <dbReference type="EMBL" id="GDY60555.1"/>
    </source>
</evidence>
<evidence type="ECO:0000313" key="3">
    <source>
        <dbReference type="Proteomes" id="UP000301309"/>
    </source>
</evidence>
<feature type="region of interest" description="Disordered" evidence="1">
    <location>
        <begin position="27"/>
        <end position="132"/>
    </location>
</feature>
<comment type="caution">
    <text evidence="2">The sequence shown here is derived from an EMBL/GenBank/DDBJ whole genome shotgun (WGS) entry which is preliminary data.</text>
</comment>
<protein>
    <submittedName>
        <fullName evidence="2">Uncharacterized protein</fullName>
    </submittedName>
</protein>
<dbReference type="EMBL" id="BJHW01000003">
    <property type="protein sequence ID" value="GDY60555.1"/>
    <property type="molecule type" value="Genomic_DNA"/>
</dbReference>
<organism evidence="2 3">
    <name type="scientific">Streptomyces violaceusniger</name>
    <dbReference type="NCBI Taxonomy" id="68280"/>
    <lineage>
        <taxon>Bacteria</taxon>
        <taxon>Bacillati</taxon>
        <taxon>Actinomycetota</taxon>
        <taxon>Actinomycetes</taxon>
        <taxon>Kitasatosporales</taxon>
        <taxon>Streptomycetaceae</taxon>
        <taxon>Streptomyces</taxon>
        <taxon>Streptomyces violaceusniger group</taxon>
    </lineage>
</organism>
<proteinExistence type="predicted"/>
<reference evidence="2 3" key="1">
    <citation type="journal article" date="2020" name="Int. J. Syst. Evol. Microbiol.">
        <title>Reclassification of Streptomyces castelarensis and Streptomyces sporoclivatus as later heterotypic synonyms of Streptomyces antimycoticus.</title>
        <authorList>
            <person name="Komaki H."/>
            <person name="Tamura T."/>
        </authorList>
    </citation>
    <scope>NUCLEOTIDE SEQUENCE [LARGE SCALE GENOMIC DNA]</scope>
    <source>
        <strain evidence="2 3">NBRC 13459</strain>
    </source>
</reference>